<dbReference type="PANTHER" id="PTHR38731">
    <property type="entry name" value="LIPL45-RELATED LIPOPROTEIN-RELATED"/>
    <property type="match status" value="1"/>
</dbReference>
<reference evidence="2 3" key="1">
    <citation type="submission" date="2022-08" db="EMBL/GenBank/DDBJ databases">
        <title>Bacterial and archaeal communities from various locations to study Microbial Dark Matter (Phase II).</title>
        <authorList>
            <person name="Stepanauskas R."/>
        </authorList>
    </citation>
    <scope>NUCLEOTIDE SEQUENCE [LARGE SCALE GENOMIC DNA]</scope>
    <source>
        <strain evidence="2 3">PD1</strain>
    </source>
</reference>
<protein>
    <recommendedName>
        <fullName evidence="1">FecR protein domain-containing protein</fullName>
    </recommendedName>
</protein>
<evidence type="ECO:0000313" key="2">
    <source>
        <dbReference type="EMBL" id="MCS3919533.1"/>
    </source>
</evidence>
<dbReference type="EMBL" id="JANUCP010000003">
    <property type="protein sequence ID" value="MCS3919533.1"/>
    <property type="molecule type" value="Genomic_DNA"/>
</dbReference>
<evidence type="ECO:0000259" key="1">
    <source>
        <dbReference type="Pfam" id="PF04773"/>
    </source>
</evidence>
<keyword evidence="3" id="KW-1185">Reference proteome</keyword>
<proteinExistence type="predicted"/>
<evidence type="ECO:0000313" key="3">
    <source>
        <dbReference type="Proteomes" id="UP001204798"/>
    </source>
</evidence>
<dbReference type="Proteomes" id="UP001204798">
    <property type="component" value="Unassembled WGS sequence"/>
</dbReference>
<comment type="caution">
    <text evidence="2">The sequence shown here is derived from an EMBL/GenBank/DDBJ whole genome shotgun (WGS) entry which is preliminary data.</text>
</comment>
<feature type="domain" description="FecR protein" evidence="1">
    <location>
        <begin position="71"/>
        <end position="172"/>
    </location>
</feature>
<dbReference type="RefSeq" id="WP_259096037.1">
    <property type="nucleotide sequence ID" value="NZ_CP130454.1"/>
</dbReference>
<sequence>MRLGSLALLLGLVALTLLIFGSIETLRIAPLVAKVTEVKGEAVAILPPKLGRKEPVERPLKVGSLVLTGTTVKTGKESFVVLHWVDEFEMRIGPNTQLKVTRSSFNRATKALDALFRLNLGTVFVNLKRRLPARSRLELETPAITAAVRGTAYLVEVKPDGETTLKVEHGVVSVRTVKGQEIQLTAGQAIVAQPNGEVNFAKP</sequence>
<dbReference type="InterPro" id="IPR006860">
    <property type="entry name" value="FecR"/>
</dbReference>
<dbReference type="Pfam" id="PF04773">
    <property type="entry name" value="FecR"/>
    <property type="match status" value="1"/>
</dbReference>
<gene>
    <name evidence="2" type="ORF">M2350_001946</name>
</gene>
<organism evidence="2 3">
    <name type="scientific">Candidatus Fervidibacter sacchari</name>
    <dbReference type="NCBI Taxonomy" id="1448929"/>
    <lineage>
        <taxon>Bacteria</taxon>
        <taxon>Candidatus Fervidibacterota</taxon>
        <taxon>Candidatus Fervidibacter</taxon>
    </lineage>
</organism>
<name>A0ABT2ENJ8_9BACT</name>
<dbReference type="Gene3D" id="2.60.120.1440">
    <property type="match status" value="1"/>
</dbReference>
<accession>A0ABT2ENJ8</accession>